<dbReference type="RefSeq" id="WP_066133973.1">
    <property type="nucleotide sequence ID" value="NZ_CP014525.1"/>
</dbReference>
<organism evidence="2 3">
    <name type="scientific">Haematospirillum jordaniae</name>
    <dbReference type="NCBI Taxonomy" id="1549855"/>
    <lineage>
        <taxon>Bacteria</taxon>
        <taxon>Pseudomonadati</taxon>
        <taxon>Pseudomonadota</taxon>
        <taxon>Alphaproteobacteria</taxon>
        <taxon>Rhodospirillales</taxon>
        <taxon>Novispirillaceae</taxon>
        <taxon>Haematospirillum</taxon>
    </lineage>
</organism>
<dbReference type="AlphaFoldDB" id="A0A143DCS1"/>
<evidence type="ECO:0000313" key="3">
    <source>
        <dbReference type="Proteomes" id="UP000076066"/>
    </source>
</evidence>
<accession>A0A143DCS1</accession>
<evidence type="ECO:0000313" key="2">
    <source>
        <dbReference type="EMBL" id="AMW34551.1"/>
    </source>
</evidence>
<dbReference type="EMBL" id="CP014525">
    <property type="protein sequence ID" value="AMW34551.1"/>
    <property type="molecule type" value="Genomic_DNA"/>
</dbReference>
<dbReference type="Proteomes" id="UP000076066">
    <property type="component" value="Chromosome"/>
</dbReference>
<proteinExistence type="predicted"/>
<gene>
    <name evidence="2" type="ORF">AY555_04435</name>
</gene>
<keyword evidence="3" id="KW-1185">Reference proteome</keyword>
<protein>
    <submittedName>
        <fullName evidence="2">Uncharacterized protein</fullName>
    </submittedName>
</protein>
<evidence type="ECO:0000256" key="1">
    <source>
        <dbReference type="SAM" id="MobiDB-lite"/>
    </source>
</evidence>
<dbReference type="KEGG" id="hjo:AY555_04435"/>
<feature type="region of interest" description="Disordered" evidence="1">
    <location>
        <begin position="47"/>
        <end position="68"/>
    </location>
</feature>
<sequence length="68" mass="7213">MRVAGGRTLSPERILKQNRTRLRVRQFGPGVWSNASAGQGRCVPVRGGMLNDTGPVTPGLAPLPDTTS</sequence>
<dbReference type="GeneID" id="53316399"/>
<name>A0A143DCS1_9PROT</name>
<reference evidence="2 3" key="1">
    <citation type="submission" date="2016-02" db="EMBL/GenBank/DDBJ databases">
        <title>Complete Genome of H5569, the type strain of the newly described species Haematospirillium jordaniae.</title>
        <authorList>
            <person name="Nicholson A.C."/>
            <person name="Humrighouse B.W."/>
            <person name="Loparov V."/>
            <person name="McQuiston J.R."/>
        </authorList>
    </citation>
    <scope>NUCLEOTIDE SEQUENCE [LARGE SCALE GENOMIC DNA]</scope>
    <source>
        <strain evidence="2 3">H5569</strain>
    </source>
</reference>